<dbReference type="EMBL" id="FLQP01000038">
    <property type="protein sequence ID" value="SBS65353.1"/>
    <property type="molecule type" value="Genomic_DNA"/>
</dbReference>
<dbReference type="PROSITE" id="PS50893">
    <property type="entry name" value="ABC_TRANSPORTER_2"/>
    <property type="match status" value="1"/>
</dbReference>
<dbReference type="PANTHER" id="PTHR42794:SF1">
    <property type="entry name" value="HEMIN IMPORT ATP-BINDING PROTEIN HMUV"/>
    <property type="match status" value="1"/>
</dbReference>
<dbReference type="InterPro" id="IPR003593">
    <property type="entry name" value="AAA+_ATPase"/>
</dbReference>
<dbReference type="CDD" id="cd03214">
    <property type="entry name" value="ABC_Iron-Siderophores_B12_Hemin"/>
    <property type="match status" value="1"/>
</dbReference>
<reference evidence="8" key="1">
    <citation type="submission" date="2016-06" db="EMBL/GenBank/DDBJ databases">
        <authorList>
            <person name="Rodrigo-Torres Lidia"/>
            <person name="Arahal R.David."/>
        </authorList>
    </citation>
    <scope>NUCLEOTIDE SEQUENCE [LARGE SCALE GENOMIC DNA]</scope>
    <source>
        <strain evidence="8">CECT 7223</strain>
    </source>
</reference>
<evidence type="ECO:0000256" key="2">
    <source>
        <dbReference type="ARBA" id="ARBA00022741"/>
    </source>
</evidence>
<keyword evidence="3 7" id="KW-0067">ATP-binding</keyword>
<dbReference type="Pfam" id="PF00005">
    <property type="entry name" value="ABC_tran"/>
    <property type="match status" value="1"/>
</dbReference>
<dbReference type="GeneID" id="94234027"/>
<evidence type="ECO:0000256" key="1">
    <source>
        <dbReference type="ARBA" id="ARBA00022448"/>
    </source>
</evidence>
<keyword evidence="4" id="KW-1278">Translocase</keyword>
<dbReference type="InterPro" id="IPR003439">
    <property type="entry name" value="ABC_transporter-like_ATP-bd"/>
</dbReference>
<dbReference type="SUPFAM" id="SSF52540">
    <property type="entry name" value="P-loop containing nucleoside triphosphate hydrolases"/>
    <property type="match status" value="1"/>
</dbReference>
<protein>
    <submittedName>
        <fullName evidence="7">Putative siderophore transport system ATP-binding protein YusV</fullName>
    </submittedName>
</protein>
<comment type="function">
    <text evidence="5">Part of the ABC transporter complex HmuTUV involved in hemin import. Responsible for energy coupling to the transport system.</text>
</comment>
<evidence type="ECO:0000256" key="5">
    <source>
        <dbReference type="ARBA" id="ARBA00037066"/>
    </source>
</evidence>
<dbReference type="GO" id="GO:0005524">
    <property type="term" value="F:ATP binding"/>
    <property type="evidence" value="ECO:0007669"/>
    <property type="project" value="UniProtKB-KW"/>
</dbReference>
<dbReference type="Gene3D" id="3.40.50.300">
    <property type="entry name" value="P-loop containing nucleotide triphosphate hydrolases"/>
    <property type="match status" value="1"/>
</dbReference>
<sequence length="252" mass="28434">MLLCHKLSVQQQNTQRLHPLDLKINQGERWVVIGRNGSGKTTLLKALVNLLPFKGEVVINQLPLRKLTCQQRAKQISYLPQHSQVDGRLTLREYIQLTASNQATSSFSLDQMSKALKIDTFLERRMGQLSGGQRQRAHIARSLCQNAEFLVLDEPLNHLDPCAQGEVLSLLKEQEKTLICSLHDISLAAKFATHIAILEHGQVVAKGKVEELLTHNQLKPIFEVDLISTTNKRTQKTSKFFDIELDQGQELS</sequence>
<evidence type="ECO:0000256" key="4">
    <source>
        <dbReference type="ARBA" id="ARBA00022967"/>
    </source>
</evidence>
<evidence type="ECO:0000313" key="8">
    <source>
        <dbReference type="Proteomes" id="UP000092876"/>
    </source>
</evidence>
<dbReference type="SMART" id="SM00382">
    <property type="entry name" value="AAA"/>
    <property type="match status" value="1"/>
</dbReference>
<organism evidence="7 8">
    <name type="scientific">Vibrio atlanticus</name>
    <dbReference type="NCBI Taxonomy" id="693153"/>
    <lineage>
        <taxon>Bacteria</taxon>
        <taxon>Pseudomonadati</taxon>
        <taxon>Pseudomonadota</taxon>
        <taxon>Gammaproteobacteria</taxon>
        <taxon>Vibrionales</taxon>
        <taxon>Vibrionaceae</taxon>
        <taxon>Vibrio</taxon>
    </lineage>
</organism>
<proteinExistence type="predicted"/>
<feature type="domain" description="ABC transporter" evidence="6">
    <location>
        <begin position="2"/>
        <end position="225"/>
    </location>
</feature>
<keyword evidence="2" id="KW-0547">Nucleotide-binding</keyword>
<dbReference type="PANTHER" id="PTHR42794">
    <property type="entry name" value="HEMIN IMPORT ATP-BINDING PROTEIN HMUV"/>
    <property type="match status" value="1"/>
</dbReference>
<dbReference type="RefSeq" id="WP_065679476.1">
    <property type="nucleotide sequence ID" value="NZ_AP025460.1"/>
</dbReference>
<evidence type="ECO:0000256" key="3">
    <source>
        <dbReference type="ARBA" id="ARBA00022840"/>
    </source>
</evidence>
<gene>
    <name evidence="7" type="primary">yusV_3</name>
    <name evidence="7" type="ORF">VAT7223_02640</name>
</gene>
<accession>A0A1C3IVB3</accession>
<evidence type="ECO:0000259" key="6">
    <source>
        <dbReference type="PROSITE" id="PS50893"/>
    </source>
</evidence>
<keyword evidence="1" id="KW-0813">Transport</keyword>
<evidence type="ECO:0000313" key="7">
    <source>
        <dbReference type="EMBL" id="SBS65353.1"/>
    </source>
</evidence>
<dbReference type="InterPro" id="IPR027417">
    <property type="entry name" value="P-loop_NTPase"/>
</dbReference>
<dbReference type="Proteomes" id="UP000092876">
    <property type="component" value="Unassembled WGS sequence"/>
</dbReference>
<name>A0A1C3IVB3_9VIBR</name>
<dbReference type="GO" id="GO:0016887">
    <property type="term" value="F:ATP hydrolysis activity"/>
    <property type="evidence" value="ECO:0007669"/>
    <property type="project" value="InterPro"/>
</dbReference>
<dbReference type="AlphaFoldDB" id="A0A1C3IVB3"/>